<protein>
    <recommendedName>
        <fullName evidence="3">Nicastrin</fullName>
    </recommendedName>
</protein>
<keyword evidence="7 10" id="KW-1133">Transmembrane helix</keyword>
<comment type="subcellular location">
    <subcellularLocation>
        <location evidence="1">Membrane</location>
        <topology evidence="1">Single-pass type I membrane protein</topology>
    </subcellularLocation>
</comment>
<evidence type="ECO:0000313" key="12">
    <source>
        <dbReference type="EMBL" id="MDE44952.1"/>
    </source>
</evidence>
<dbReference type="PANTHER" id="PTHR21092">
    <property type="entry name" value="NICASTRIN"/>
    <property type="match status" value="1"/>
</dbReference>
<evidence type="ECO:0000256" key="3">
    <source>
        <dbReference type="ARBA" id="ARBA00015303"/>
    </source>
</evidence>
<evidence type="ECO:0000256" key="9">
    <source>
        <dbReference type="ARBA" id="ARBA00023180"/>
    </source>
</evidence>
<gene>
    <name evidence="12" type="primary">Ncstn</name>
    <name evidence="12" type="ORF">g.19815</name>
</gene>
<dbReference type="EMBL" id="GGYP01000181">
    <property type="protein sequence ID" value="MDE44952.1"/>
    <property type="molecule type" value="Transcribed_RNA"/>
</dbReference>
<keyword evidence="6" id="KW-0914">Notch signaling pathway</keyword>
<feature type="transmembrane region" description="Helical" evidence="10">
    <location>
        <begin position="710"/>
        <end position="730"/>
    </location>
</feature>
<sequence>MRISMNQYQAQYQIRLLLSLSVYLLAIQLVNLINAQRVSEKIYSNLQSDHYCSRRLNATHQVGCQSDLGGNLGVVWIIEDSHDLDHVLKTGPTPPYMAVLRKSLFSRKVILDFKNNPGRVSGVVFLDKEHDESKSRLTPFSPDDVCPNRYSGIYVNDTQYGDCKHAWQNESPVSGLLYEDIPFPIFLINDIKSIEKIESCFKVNNVIVKSVNGENEIDTPPRSTRTQSSYPLCGIHLDSFMLAAKDSLFCLNSHFLIDEILQSNAQRCRTVYGQNIFGYYKTATGPLQPSKNSKYMTPEIAPPESVVLLAAKLSSISMFSDISPGADSTITSIITLLAVAEALGRVKNSTAVIKSKRNIAFAVLDSEPFDYTGSSRMVHNMIHSAFPGYAQYDPKPNQTDALLNLNLSSIDYIINLDQMANYPSSEAIYFHSDPHDIDNTKLDNIYKTMVAIAKSEKVNFQRSSGLPLPPTSVQEFIRQARSSDNPDNNKFAGLVLSNYDKKYNNLLYHSIYDDSHNINQTSNYKLLPHLVQVSTFIARSLYEIAFGGASDHISVNQTIVGELLDCYLKDAHCHLFTRVSPVGQRLPEGSVPTYKDPARRSDDVNAAITGDLLAYFIGDPMVGYNFSECLDDNFNSLNFTFSYINNQDKTIDDVSLGMCLRSQVFRITEESPAYIIKDDEIALRPNYPAWTVSYNSIRNPVRLYLIPSPVSQWCLFLLGIIVTVASFVIVRHVRDSLSYEKSNNDMQTATST</sequence>
<proteinExistence type="inferred from homology"/>
<dbReference type="GO" id="GO:0005886">
    <property type="term" value="C:plasma membrane"/>
    <property type="evidence" value="ECO:0007669"/>
    <property type="project" value="TreeGrafter"/>
</dbReference>
<dbReference type="PANTHER" id="PTHR21092:SF0">
    <property type="entry name" value="NICASTRIN"/>
    <property type="match status" value="1"/>
</dbReference>
<dbReference type="AlphaFoldDB" id="A0A6G1S4R1"/>
<evidence type="ECO:0000256" key="7">
    <source>
        <dbReference type="ARBA" id="ARBA00022989"/>
    </source>
</evidence>
<reference evidence="12" key="1">
    <citation type="submission" date="2018-10" db="EMBL/GenBank/DDBJ databases">
        <title>Transcriptome assembly of Aceria tosichella (Wheat curl mite) Type 2.</title>
        <authorList>
            <person name="Scully E.D."/>
            <person name="Geib S.M."/>
            <person name="Palmer N.A."/>
            <person name="Gupta A.K."/>
            <person name="Sarath G."/>
            <person name="Tatineni S."/>
        </authorList>
    </citation>
    <scope>NUCLEOTIDE SEQUENCE</scope>
    <source>
        <strain evidence="12">LincolnNE</strain>
    </source>
</reference>
<evidence type="ECO:0000256" key="2">
    <source>
        <dbReference type="ARBA" id="ARBA00007717"/>
    </source>
</evidence>
<comment type="similarity">
    <text evidence="2">Belongs to the nicastrin family.</text>
</comment>
<dbReference type="InterPro" id="IPR008710">
    <property type="entry name" value="Nicastrin"/>
</dbReference>
<keyword evidence="9" id="KW-0325">Glycoprotein</keyword>
<evidence type="ECO:0000256" key="10">
    <source>
        <dbReference type="SAM" id="Phobius"/>
    </source>
</evidence>
<name>A0A6G1S4R1_9ACAR</name>
<dbReference type="Pfam" id="PF05450">
    <property type="entry name" value="Nicastrin"/>
    <property type="match status" value="1"/>
</dbReference>
<evidence type="ECO:0000256" key="8">
    <source>
        <dbReference type="ARBA" id="ARBA00023136"/>
    </source>
</evidence>
<organism evidence="12">
    <name type="scientific">Aceria tosichella</name>
    <name type="common">wheat curl mite</name>
    <dbReference type="NCBI Taxonomy" id="561515"/>
    <lineage>
        <taxon>Eukaryota</taxon>
        <taxon>Metazoa</taxon>
        <taxon>Ecdysozoa</taxon>
        <taxon>Arthropoda</taxon>
        <taxon>Chelicerata</taxon>
        <taxon>Arachnida</taxon>
        <taxon>Acari</taxon>
        <taxon>Acariformes</taxon>
        <taxon>Trombidiformes</taxon>
        <taxon>Prostigmata</taxon>
        <taxon>Eupodina</taxon>
        <taxon>Eriophyoidea</taxon>
        <taxon>Eriophyidae</taxon>
        <taxon>Eriophyinae</taxon>
        <taxon>Aceriini</taxon>
        <taxon>Aceria</taxon>
    </lineage>
</organism>
<evidence type="ECO:0000256" key="5">
    <source>
        <dbReference type="ARBA" id="ARBA00022729"/>
    </source>
</evidence>
<evidence type="ECO:0000259" key="11">
    <source>
        <dbReference type="Pfam" id="PF18266"/>
    </source>
</evidence>
<keyword evidence="8 10" id="KW-0472">Membrane</keyword>
<dbReference type="GO" id="GO:0007219">
    <property type="term" value="P:Notch signaling pathway"/>
    <property type="evidence" value="ECO:0007669"/>
    <property type="project" value="UniProtKB-KW"/>
</dbReference>
<dbReference type="GO" id="GO:0016485">
    <property type="term" value="P:protein processing"/>
    <property type="evidence" value="ECO:0007669"/>
    <property type="project" value="InterPro"/>
</dbReference>
<accession>A0A6G1S4R1</accession>
<keyword evidence="4 10" id="KW-0812">Transmembrane</keyword>
<feature type="domain" description="Nicastrin small lobe" evidence="11">
    <location>
        <begin position="52"/>
        <end position="243"/>
    </location>
</feature>
<keyword evidence="5" id="KW-0732">Signal</keyword>
<evidence type="ECO:0000256" key="4">
    <source>
        <dbReference type="ARBA" id="ARBA00022692"/>
    </source>
</evidence>
<evidence type="ECO:0000256" key="6">
    <source>
        <dbReference type="ARBA" id="ARBA00022976"/>
    </source>
</evidence>
<dbReference type="GO" id="GO:0007220">
    <property type="term" value="P:Notch receptor processing"/>
    <property type="evidence" value="ECO:0007669"/>
    <property type="project" value="TreeGrafter"/>
</dbReference>
<dbReference type="SUPFAM" id="SSF53187">
    <property type="entry name" value="Zn-dependent exopeptidases"/>
    <property type="match status" value="1"/>
</dbReference>
<dbReference type="InterPro" id="IPR041084">
    <property type="entry name" value="Ncstrn_small"/>
</dbReference>
<dbReference type="Pfam" id="PF18266">
    <property type="entry name" value="Ncstrn_small"/>
    <property type="match status" value="1"/>
</dbReference>
<evidence type="ECO:0000256" key="1">
    <source>
        <dbReference type="ARBA" id="ARBA00004479"/>
    </source>
</evidence>
<dbReference type="Gene3D" id="3.40.630.10">
    <property type="entry name" value="Zn peptidases"/>
    <property type="match status" value="1"/>
</dbReference>